<gene>
    <name evidence="2" type="ORF">PR048_024250</name>
</gene>
<evidence type="ECO:0000256" key="1">
    <source>
        <dbReference type="SAM" id="MobiDB-lite"/>
    </source>
</evidence>
<proteinExistence type="predicted"/>
<dbReference type="Proteomes" id="UP001159363">
    <property type="component" value="Chromosome 9"/>
</dbReference>
<dbReference type="PANTHER" id="PTHR10773">
    <property type="entry name" value="DNA-DIRECTED RNA POLYMERASES I, II, AND III SUBUNIT RPABC2"/>
    <property type="match status" value="1"/>
</dbReference>
<sequence length="404" mass="46696">MSEWNDASISGPIILADSGSDEWESSDSDTSGNSGTEDEEIHVVIVNVETAKENSEVVEKPKRPRKRQNNESKWQRRKRLRNSEISIRDLNVRLMYNLYKDFCSEKDVLPVTEDIYRLVINTEFNILFHAPNKDTCSNCDKYKFAKENLDDEAKLKILETEHEVHLRKVESARYSMKKDAEKSKTDSTSNAMTFDLQKALPFPKMTLSVVYYKMNMYVYNLECHEVSSDLGFMYVCDDTTALRGPQEISSCVIKHTESRASDVPHNSDTCTSQNRNWNLTLALMKLLQSDNNKIEIVDHKFIESLYKAPRTVTTMKKQDMYDILSYMPPIRHWYFNNLVTTEVDMLLMKKQDMCDILSYMPPIRHWYFNNLVTTEVDVVIEVGSLTDVEVVAADVAHGEEDVNP</sequence>
<feature type="compositionally biased region" description="Basic and acidic residues" evidence="1">
    <location>
        <begin position="50"/>
        <end position="61"/>
    </location>
</feature>
<evidence type="ECO:0000313" key="2">
    <source>
        <dbReference type="EMBL" id="KAJ8873433.1"/>
    </source>
</evidence>
<name>A0ABQ9GN51_9NEOP</name>
<feature type="region of interest" description="Disordered" evidence="1">
    <location>
        <begin position="1"/>
        <end position="75"/>
    </location>
</feature>
<dbReference type="PANTHER" id="PTHR10773:SF19">
    <property type="match status" value="1"/>
</dbReference>
<keyword evidence="3" id="KW-1185">Reference proteome</keyword>
<organism evidence="2 3">
    <name type="scientific">Dryococelus australis</name>
    <dbReference type="NCBI Taxonomy" id="614101"/>
    <lineage>
        <taxon>Eukaryota</taxon>
        <taxon>Metazoa</taxon>
        <taxon>Ecdysozoa</taxon>
        <taxon>Arthropoda</taxon>
        <taxon>Hexapoda</taxon>
        <taxon>Insecta</taxon>
        <taxon>Pterygota</taxon>
        <taxon>Neoptera</taxon>
        <taxon>Polyneoptera</taxon>
        <taxon>Phasmatodea</taxon>
        <taxon>Verophasmatodea</taxon>
        <taxon>Anareolatae</taxon>
        <taxon>Phasmatidae</taxon>
        <taxon>Eurycanthinae</taxon>
        <taxon>Dryococelus</taxon>
    </lineage>
</organism>
<accession>A0ABQ9GN51</accession>
<evidence type="ECO:0000313" key="3">
    <source>
        <dbReference type="Proteomes" id="UP001159363"/>
    </source>
</evidence>
<protein>
    <submittedName>
        <fullName evidence="2">Uncharacterized protein</fullName>
    </submittedName>
</protein>
<dbReference type="EMBL" id="JARBHB010000010">
    <property type="protein sequence ID" value="KAJ8873433.1"/>
    <property type="molecule type" value="Genomic_DNA"/>
</dbReference>
<comment type="caution">
    <text evidence="2">The sequence shown here is derived from an EMBL/GenBank/DDBJ whole genome shotgun (WGS) entry which is preliminary data.</text>
</comment>
<reference evidence="2 3" key="1">
    <citation type="submission" date="2023-02" db="EMBL/GenBank/DDBJ databases">
        <title>LHISI_Scaffold_Assembly.</title>
        <authorList>
            <person name="Stuart O.P."/>
            <person name="Cleave R."/>
            <person name="Magrath M.J.L."/>
            <person name="Mikheyev A.S."/>
        </authorList>
    </citation>
    <scope>NUCLEOTIDE SEQUENCE [LARGE SCALE GENOMIC DNA]</scope>
    <source>
        <strain evidence="2">Daus_M_001</strain>
        <tissue evidence="2">Leg muscle</tissue>
    </source>
</reference>